<dbReference type="InterPro" id="IPR003599">
    <property type="entry name" value="Ig_sub"/>
</dbReference>
<feature type="domain" description="Fibronectin type-III" evidence="7">
    <location>
        <begin position="381"/>
        <end position="477"/>
    </location>
</feature>
<dbReference type="OrthoDB" id="428111at2759"/>
<evidence type="ECO:0000259" key="7">
    <source>
        <dbReference type="PROSITE" id="PS50853"/>
    </source>
</evidence>
<feature type="domain" description="Ig-like" evidence="6">
    <location>
        <begin position="183"/>
        <end position="270"/>
    </location>
</feature>
<keyword evidence="9" id="KW-1185">Reference proteome</keyword>
<dbReference type="Pfam" id="PF07679">
    <property type="entry name" value="I-set"/>
    <property type="match status" value="2"/>
</dbReference>
<reference evidence="8" key="1">
    <citation type="submission" date="2025-08" db="UniProtKB">
        <authorList>
            <consortium name="Ensembl"/>
        </authorList>
    </citation>
    <scope>IDENTIFICATION</scope>
</reference>
<dbReference type="PANTHER" id="PTHR44170:SF11">
    <property type="entry name" value="ROUNDABOUT HOMOLOG 4"/>
    <property type="match status" value="1"/>
</dbReference>
<dbReference type="InterPro" id="IPR036179">
    <property type="entry name" value="Ig-like_dom_sf"/>
</dbReference>
<dbReference type="KEGG" id="stru:115148680"/>
<feature type="domain" description="Fibronectin type-III" evidence="7">
    <location>
        <begin position="482"/>
        <end position="578"/>
    </location>
</feature>
<dbReference type="PROSITE" id="PS50853">
    <property type="entry name" value="FN3"/>
    <property type="match status" value="2"/>
</dbReference>
<dbReference type="Pfam" id="PF13927">
    <property type="entry name" value="Ig_3"/>
    <property type="match status" value="1"/>
</dbReference>
<dbReference type="CDD" id="cd00063">
    <property type="entry name" value="FN3"/>
    <property type="match status" value="1"/>
</dbReference>
<feature type="compositionally biased region" description="Polar residues" evidence="4">
    <location>
        <begin position="967"/>
        <end position="984"/>
    </location>
</feature>
<keyword evidence="3" id="KW-0393">Immunoglobulin domain</keyword>
<evidence type="ECO:0000313" key="8">
    <source>
        <dbReference type="Ensembl" id="ENSSTUP00000039432.1"/>
    </source>
</evidence>
<evidence type="ECO:0000259" key="6">
    <source>
        <dbReference type="PROSITE" id="PS50835"/>
    </source>
</evidence>
<dbReference type="OMA" id="RWLLNGH"/>
<evidence type="ECO:0000256" key="3">
    <source>
        <dbReference type="ARBA" id="ARBA00023319"/>
    </source>
</evidence>
<dbReference type="Ensembl" id="ENSSTUT00000041223.1">
    <property type="protein sequence ID" value="ENSSTUP00000039432.1"/>
    <property type="gene ID" value="ENSSTUG00000016820.1"/>
</dbReference>
<dbReference type="SUPFAM" id="SSF48726">
    <property type="entry name" value="Immunoglobulin"/>
    <property type="match status" value="3"/>
</dbReference>
<evidence type="ECO:0000256" key="1">
    <source>
        <dbReference type="ARBA" id="ARBA00022737"/>
    </source>
</evidence>
<dbReference type="SMART" id="SM00408">
    <property type="entry name" value="IGc2"/>
    <property type="match status" value="3"/>
</dbReference>
<dbReference type="SUPFAM" id="SSF49265">
    <property type="entry name" value="Fibronectin type III"/>
    <property type="match status" value="1"/>
</dbReference>
<feature type="region of interest" description="Disordered" evidence="4">
    <location>
        <begin position="47"/>
        <end position="69"/>
    </location>
</feature>
<dbReference type="InterPro" id="IPR007110">
    <property type="entry name" value="Ig-like_dom"/>
</dbReference>
<dbReference type="RefSeq" id="XP_029546639.1">
    <property type="nucleotide sequence ID" value="XM_029690779.1"/>
</dbReference>
<dbReference type="Gene3D" id="2.60.40.10">
    <property type="entry name" value="Immunoglobulins"/>
    <property type="match status" value="5"/>
</dbReference>
<keyword evidence="2" id="KW-1015">Disulfide bond</keyword>
<dbReference type="InterPro" id="IPR036116">
    <property type="entry name" value="FN3_sf"/>
</dbReference>
<dbReference type="PROSITE" id="PS50835">
    <property type="entry name" value="IG_LIKE"/>
    <property type="match status" value="3"/>
</dbReference>
<keyword evidence="1" id="KW-0677">Repeat</keyword>
<dbReference type="FunFam" id="2.60.40.10:FF:000026">
    <property type="entry name" value="roundabout homolog 2 isoform X1"/>
    <property type="match status" value="1"/>
</dbReference>
<feature type="domain" description="Ig-like" evidence="6">
    <location>
        <begin position="81"/>
        <end position="175"/>
    </location>
</feature>
<feature type="region of interest" description="Disordered" evidence="4">
    <location>
        <begin position="962"/>
        <end position="984"/>
    </location>
</feature>
<feature type="region of interest" description="Disordered" evidence="4">
    <location>
        <begin position="1158"/>
        <end position="1182"/>
    </location>
</feature>
<dbReference type="Proteomes" id="UP000472277">
    <property type="component" value="Chromosome 15"/>
</dbReference>
<evidence type="ECO:0000256" key="5">
    <source>
        <dbReference type="SAM" id="SignalP"/>
    </source>
</evidence>
<dbReference type="FunFam" id="2.60.40.10:FF:000065">
    <property type="entry name" value="roundabout homolog 1 isoform X3"/>
    <property type="match status" value="1"/>
</dbReference>
<evidence type="ECO:0000313" key="9">
    <source>
        <dbReference type="Proteomes" id="UP000472277"/>
    </source>
</evidence>
<feature type="signal peptide" evidence="5">
    <location>
        <begin position="1"/>
        <end position="19"/>
    </location>
</feature>
<dbReference type="AlphaFoldDB" id="A0A673YY73"/>
<feature type="region of interest" description="Disordered" evidence="4">
    <location>
        <begin position="1004"/>
        <end position="1023"/>
    </location>
</feature>
<gene>
    <name evidence="8" type="primary">robo4</name>
</gene>
<dbReference type="FunFam" id="2.60.40.10:FF:000840">
    <property type="entry name" value="Roundabout guidance receptor 4"/>
    <property type="match status" value="1"/>
</dbReference>
<dbReference type="InterPro" id="IPR013783">
    <property type="entry name" value="Ig-like_fold"/>
</dbReference>
<dbReference type="Pfam" id="PF00041">
    <property type="entry name" value="fn3"/>
    <property type="match status" value="1"/>
</dbReference>
<sequence>MQVGMCLLWATWLYTWAEGSRQCQCTCLPEPGLAEGSKTQVKDHKEHVRHRLEHQQHRPHRDRPHRRKGSRLRAEVVEVTPLIVHHPSDVVVKVGSPATLSCRAEGTPEPSIEWLRNGQPLEMDKLDHQSRPIVLSEGSLFFLSVVPGRRSQSHEGVYACVAKNSAGKATSRNASLYIAALREDFRVQPTDVEVAVEEVAVMNCSPPVGHPEPNVTWRKDGVPINNTDPHYTALNGKLIIAPAQKNDSGVYICVASNTVGVRESRAARLSVLAKPVLVLKPQDMSVGMGESAQFYCEAKGDPMPAVEWSREQGPLPNGRYLVNPDQSLQIHYVTSLDSGRYTCTAVNDVGVVTASAQLVVEEAASTRQRDLHRELSALRVALENVTVLTPNSNMSQVQWKLQSFPTQPHYLDGFEVLYRSLLPASSDWAAKRVVLPNFQTLVGPLKRGYKYEFKVRPYGSSLYGRESNTRHLGVPETVPSAPPQAIFITMTPDHNDTVHVTWKPPPHESHNGIITGYQVWCVQSEEQQYLNWTVDGGIYSLEITPLYPGKQYWVRVATVNGAGIGVQSDPHRVVIDSQRYGGPQSDSPSRDLTQVLAVLRGPVFIGSVGALLWCILVITAVCLYRRHTRPGDHLGRGHIKAKGLYRLASEDLIIKHRMAAPDSPWISGVWRPTLSDEKYQGLWAQSQENPGFRRTTLPITAKKDPSSLDAAVPIVPDSCGVYGTFYVDLTGNGLKTFNSPARCPKRPHCRHTSSSQDGAATVRISQPATVVKTTLVQDGQALPWKQALPLQPKMGVLKESWENNYKQDLHAMNSAPLLSSRSQPLAMRGMPDKQRLSHLPPGGRSECFKPLASPRFLHYSASLHLVDMLPPPLPMGDTTDTHSLTSEEGSSRSTKLTVDAGSLQSVCAASGHHGPPTNTNTNTTGCPSYSRLSTASYCMSLDEEQDATMTSQEVTQYLELSPRAEKQSTTLENPPASSLSRTFSPTPTLGYIYGPLPSDQLEDGMTDEQEPMGPRRARFQSTPSSLCSEWEGSLWNGWGSVSEGNMANSTRNSFISSSDGSFMNDANFARVLATVAAESMSEASFSDFSPPASPLSALFPPARGEEEECFGELDPMPVWDWSTAWVEEMEAQYRAQYPSQAAATPACNTWGRCRDDLHYDNRRATGGSRGEGRGGVRTTPHR</sequence>
<dbReference type="SMART" id="SM00060">
    <property type="entry name" value="FN3"/>
    <property type="match status" value="2"/>
</dbReference>
<dbReference type="GO" id="GO:0098609">
    <property type="term" value="P:cell-cell adhesion"/>
    <property type="evidence" value="ECO:0007669"/>
    <property type="project" value="TreeGrafter"/>
</dbReference>
<dbReference type="PANTHER" id="PTHR44170">
    <property type="entry name" value="PROTEIN SIDEKICK"/>
    <property type="match status" value="1"/>
</dbReference>
<dbReference type="InParanoid" id="A0A673YY73"/>
<protein>
    <submittedName>
        <fullName evidence="8">Roundabout, axon guidance receptor, homolog 4 (Drosophila)</fullName>
    </submittedName>
</protein>
<dbReference type="InterPro" id="IPR003598">
    <property type="entry name" value="Ig_sub2"/>
</dbReference>
<evidence type="ECO:0000256" key="2">
    <source>
        <dbReference type="ARBA" id="ARBA00023157"/>
    </source>
</evidence>
<dbReference type="InterPro" id="IPR003961">
    <property type="entry name" value="FN3_dom"/>
</dbReference>
<proteinExistence type="predicted"/>
<accession>A0A673YY73</accession>
<feature type="chain" id="PRO_5025620459" evidence="5">
    <location>
        <begin position="20"/>
        <end position="1182"/>
    </location>
</feature>
<dbReference type="SMART" id="SM00409">
    <property type="entry name" value="IG"/>
    <property type="match status" value="3"/>
</dbReference>
<dbReference type="GeneTree" id="ENSGT00940000159193"/>
<evidence type="ECO:0000256" key="4">
    <source>
        <dbReference type="SAM" id="MobiDB-lite"/>
    </source>
</evidence>
<reference evidence="8" key="2">
    <citation type="submission" date="2025-09" db="UniProtKB">
        <authorList>
            <consortium name="Ensembl"/>
        </authorList>
    </citation>
    <scope>IDENTIFICATION</scope>
</reference>
<name>A0A673YY73_SALTR</name>
<dbReference type="GeneID" id="115148680"/>
<organism evidence="8 9">
    <name type="scientific">Salmo trutta</name>
    <name type="common">Brown trout</name>
    <dbReference type="NCBI Taxonomy" id="8032"/>
    <lineage>
        <taxon>Eukaryota</taxon>
        <taxon>Metazoa</taxon>
        <taxon>Chordata</taxon>
        <taxon>Craniata</taxon>
        <taxon>Vertebrata</taxon>
        <taxon>Euteleostomi</taxon>
        <taxon>Actinopterygii</taxon>
        <taxon>Neopterygii</taxon>
        <taxon>Teleostei</taxon>
        <taxon>Protacanthopterygii</taxon>
        <taxon>Salmoniformes</taxon>
        <taxon>Salmonidae</taxon>
        <taxon>Salmoninae</taxon>
        <taxon>Salmo</taxon>
    </lineage>
</organism>
<feature type="domain" description="Ig-like" evidence="6">
    <location>
        <begin position="275"/>
        <end position="359"/>
    </location>
</feature>
<dbReference type="InterPro" id="IPR013098">
    <property type="entry name" value="Ig_I-set"/>
</dbReference>
<dbReference type="FunFam" id="2.60.40.10:FF:000032">
    <property type="entry name" value="palladin isoform X1"/>
    <property type="match status" value="1"/>
</dbReference>
<keyword evidence="5" id="KW-0732">Signal</keyword>